<keyword evidence="3" id="KW-1185">Reference proteome</keyword>
<gene>
    <name evidence="2" type="ORF">SAY87_019788</name>
</gene>
<reference evidence="2 3" key="1">
    <citation type="journal article" date="2023" name="Hortic Res">
        <title>Pangenome of water caltrop reveals structural variations and asymmetric subgenome divergence after allopolyploidization.</title>
        <authorList>
            <person name="Zhang X."/>
            <person name="Chen Y."/>
            <person name="Wang L."/>
            <person name="Yuan Y."/>
            <person name="Fang M."/>
            <person name="Shi L."/>
            <person name="Lu R."/>
            <person name="Comes H.P."/>
            <person name="Ma Y."/>
            <person name="Chen Y."/>
            <person name="Huang G."/>
            <person name="Zhou Y."/>
            <person name="Zheng Z."/>
            <person name="Qiu Y."/>
        </authorList>
    </citation>
    <scope>NUCLEOTIDE SEQUENCE [LARGE SCALE GENOMIC DNA]</scope>
    <source>
        <tissue evidence="2">Roots</tissue>
    </source>
</reference>
<dbReference type="Proteomes" id="UP001345219">
    <property type="component" value="Chromosome 15"/>
</dbReference>
<sequence>MELFTIITTRLSIIPCALPTWNTPECISHKAISHPARVYHQGLHHPPMEILHIINRPICHRQAMRGLHAQALELCGMAGKRWRGLLRECRGGGGVNDSMGARKINGMGHGFGPNGMAAKSHHRSIDDDHRMHPPRHPPCKKMKCNDPKYLLLFFFSVSSPHCSVSYLFRQPVLVFHIRKRERGRGGREWAACLWRPLINFFLQQPSACLYFSYLNLPPPRTIALPVVCKVELLR</sequence>
<protein>
    <submittedName>
        <fullName evidence="2">Uncharacterized protein</fullName>
    </submittedName>
</protein>
<proteinExistence type="predicted"/>
<comment type="caution">
    <text evidence="2">The sequence shown here is derived from an EMBL/GenBank/DDBJ whole genome shotgun (WGS) entry which is preliminary data.</text>
</comment>
<dbReference type="AlphaFoldDB" id="A0AAN7K2Y3"/>
<evidence type="ECO:0000256" key="1">
    <source>
        <dbReference type="SAM" id="MobiDB-lite"/>
    </source>
</evidence>
<evidence type="ECO:0000313" key="2">
    <source>
        <dbReference type="EMBL" id="KAK4758487.1"/>
    </source>
</evidence>
<name>A0AAN7K2Y3_9MYRT</name>
<feature type="region of interest" description="Disordered" evidence="1">
    <location>
        <begin position="116"/>
        <end position="138"/>
    </location>
</feature>
<evidence type="ECO:0000313" key="3">
    <source>
        <dbReference type="Proteomes" id="UP001345219"/>
    </source>
</evidence>
<organism evidence="2 3">
    <name type="scientific">Trapa incisa</name>
    <dbReference type="NCBI Taxonomy" id="236973"/>
    <lineage>
        <taxon>Eukaryota</taxon>
        <taxon>Viridiplantae</taxon>
        <taxon>Streptophyta</taxon>
        <taxon>Embryophyta</taxon>
        <taxon>Tracheophyta</taxon>
        <taxon>Spermatophyta</taxon>
        <taxon>Magnoliopsida</taxon>
        <taxon>eudicotyledons</taxon>
        <taxon>Gunneridae</taxon>
        <taxon>Pentapetalae</taxon>
        <taxon>rosids</taxon>
        <taxon>malvids</taxon>
        <taxon>Myrtales</taxon>
        <taxon>Lythraceae</taxon>
        <taxon>Trapa</taxon>
    </lineage>
</organism>
<accession>A0AAN7K2Y3</accession>
<dbReference type="EMBL" id="JAXIOK010000012">
    <property type="protein sequence ID" value="KAK4758487.1"/>
    <property type="molecule type" value="Genomic_DNA"/>
</dbReference>